<dbReference type="OrthoDB" id="191918at2759"/>
<reference evidence="10 11" key="1">
    <citation type="submission" date="2012-04" db="EMBL/GenBank/DDBJ databases">
        <title>The Genome Sequence of Saprolegnia declina VS20.</title>
        <authorList>
            <consortium name="The Broad Institute Genome Sequencing Platform"/>
            <person name="Russ C."/>
            <person name="Nusbaum C."/>
            <person name="Tyler B."/>
            <person name="van West P."/>
            <person name="Dieguez-Uribeondo J."/>
            <person name="de Bruijn I."/>
            <person name="Tripathy S."/>
            <person name="Jiang R."/>
            <person name="Young S.K."/>
            <person name="Zeng Q."/>
            <person name="Gargeya S."/>
            <person name="Fitzgerald M."/>
            <person name="Haas B."/>
            <person name="Abouelleil A."/>
            <person name="Alvarado L."/>
            <person name="Arachchi H.M."/>
            <person name="Berlin A."/>
            <person name="Chapman S.B."/>
            <person name="Goldberg J."/>
            <person name="Griggs A."/>
            <person name="Gujja S."/>
            <person name="Hansen M."/>
            <person name="Howarth C."/>
            <person name="Imamovic A."/>
            <person name="Larimer J."/>
            <person name="McCowen C."/>
            <person name="Montmayeur A."/>
            <person name="Murphy C."/>
            <person name="Neiman D."/>
            <person name="Pearson M."/>
            <person name="Priest M."/>
            <person name="Roberts A."/>
            <person name="Saif S."/>
            <person name="Shea T."/>
            <person name="Sisk P."/>
            <person name="Sykes S."/>
            <person name="Wortman J."/>
            <person name="Nusbaum C."/>
            <person name="Birren B."/>
        </authorList>
    </citation>
    <scope>NUCLEOTIDE SEQUENCE [LARGE SCALE GENOMIC DNA]</scope>
    <source>
        <strain evidence="10 11">VS20</strain>
    </source>
</reference>
<keyword evidence="5" id="KW-0028">Amino-acid biosynthesis</keyword>
<evidence type="ECO:0000256" key="1">
    <source>
        <dbReference type="ARBA" id="ARBA00004496"/>
    </source>
</evidence>
<dbReference type="Proteomes" id="UP000030762">
    <property type="component" value="Unassembled WGS sequence"/>
</dbReference>
<dbReference type="GO" id="GO:0004664">
    <property type="term" value="F:prephenate dehydratase activity"/>
    <property type="evidence" value="ECO:0007669"/>
    <property type="project" value="InterPro"/>
</dbReference>
<dbReference type="InParanoid" id="T0RTN4"/>
<dbReference type="EC" id="5.4.99.5" evidence="3"/>
<keyword evidence="4" id="KW-0963">Cytoplasm</keyword>
<dbReference type="Gene3D" id="1.10.590.10">
    <property type="entry name" value="Chorismate mutase, AroQ class superfamily, eukaryotic"/>
    <property type="match status" value="1"/>
</dbReference>
<dbReference type="OMA" id="TCLESIY"/>
<protein>
    <recommendedName>
        <fullName evidence="3">chorismate mutase</fullName>
        <ecNumber evidence="3">5.4.99.5</ecNumber>
    </recommendedName>
</protein>
<dbReference type="EMBL" id="JH767149">
    <property type="protein sequence ID" value="EQC35878.1"/>
    <property type="molecule type" value="Genomic_DNA"/>
</dbReference>
<dbReference type="InterPro" id="IPR037039">
    <property type="entry name" value="CM_AroQ_sf_eucaryotic"/>
</dbReference>
<comment type="pathway">
    <text evidence="2">Metabolic intermediate biosynthesis; prephenate biosynthesis; prephenate from chorismate: step 1/1.</text>
</comment>
<dbReference type="InterPro" id="IPR002912">
    <property type="entry name" value="ACT_dom"/>
</dbReference>
<dbReference type="CDD" id="cd04905">
    <property type="entry name" value="ACT_CM-PDT"/>
    <property type="match status" value="1"/>
</dbReference>
<name>T0RTN4_SAPDV</name>
<accession>T0RTN4</accession>
<sequence>MPWEFSGRGIGHVWKMAFPNPIMTTTRVLLDDYRNVLIRQEETIIFALIERAQFARNDAIYRQRAEATPSLREFKGKYNSFQGSFLDFLLSGTEKLHALNRRYTAPDEHAFFPQLLPEPMLPPVAYPTVLIPNAININDQIMNVYLQKILPHITADVDDSTTYGSAANADVAVLQALSKRIHFGKFIAEAKFQAETDKYTALIRNNDATGIMAALTNVVVEEKVAKRVCLKASTYGQDIDGAPTTASGHCKVDPQLISDLYLNFVMPLTKEVQVAYLLQRLEHESVAYVGPIGSLSFTAAVTHFGAYATPNFAATSTTADVFQSVANNKTAYGVVAFEDAQTGIIKETQLRLLQSQLKIVAETLVLEPFLVAAQHAIPPASVTSIYLPASAEASFGTAIDRLWSTAKVVVVASVEEAARRALEETTALAITTNDAATAFGLSHHVEMPASSWTSAPPSTSMRFLVIGKACSSPTGRDKTCISMSVKHQVGSLLSALQVFKDNGVNMTRLESIPRVGNAWDYDFFVELDGHRDDAHIRAAMEQMKLHTNHVQDFGSFPAVQHV</sequence>
<dbReference type="Pfam" id="PF00800">
    <property type="entry name" value="PDT"/>
    <property type="match status" value="1"/>
</dbReference>
<dbReference type="STRING" id="1156394.T0RTN4"/>
<keyword evidence="11" id="KW-1185">Reference proteome</keyword>
<dbReference type="PROSITE" id="PS51169">
    <property type="entry name" value="CHORISMATE_MUT_3"/>
    <property type="match status" value="1"/>
</dbReference>
<evidence type="ECO:0000313" key="11">
    <source>
        <dbReference type="Proteomes" id="UP000030762"/>
    </source>
</evidence>
<evidence type="ECO:0000259" key="9">
    <source>
        <dbReference type="PROSITE" id="PS51671"/>
    </source>
</evidence>
<keyword evidence="7" id="KW-0413">Isomerase</keyword>
<dbReference type="SUPFAM" id="SSF55021">
    <property type="entry name" value="ACT-like"/>
    <property type="match status" value="1"/>
</dbReference>
<dbReference type="GO" id="GO:0009094">
    <property type="term" value="P:L-phenylalanine biosynthetic process"/>
    <property type="evidence" value="ECO:0007669"/>
    <property type="project" value="InterPro"/>
</dbReference>
<dbReference type="SUPFAM" id="SSF48600">
    <property type="entry name" value="Chorismate mutase II"/>
    <property type="match status" value="1"/>
</dbReference>
<dbReference type="PANTHER" id="PTHR21145">
    <property type="entry name" value="CHORISMATE MUTASE"/>
    <property type="match status" value="1"/>
</dbReference>
<dbReference type="RefSeq" id="XP_008610640.1">
    <property type="nucleotide sequence ID" value="XM_008612418.1"/>
</dbReference>
<dbReference type="Gene3D" id="3.30.70.260">
    <property type="match status" value="1"/>
</dbReference>
<dbReference type="Pfam" id="PF01817">
    <property type="entry name" value="CM_2"/>
    <property type="match status" value="1"/>
</dbReference>
<dbReference type="GO" id="GO:0004106">
    <property type="term" value="F:chorismate mutase activity"/>
    <property type="evidence" value="ECO:0007669"/>
    <property type="project" value="UniProtKB-EC"/>
</dbReference>
<dbReference type="SUPFAM" id="SSF53850">
    <property type="entry name" value="Periplasmic binding protein-like II"/>
    <property type="match status" value="1"/>
</dbReference>
<dbReference type="PROSITE" id="PS51171">
    <property type="entry name" value="PREPHENATE_DEHYDR_3"/>
    <property type="match status" value="1"/>
</dbReference>
<comment type="subcellular location">
    <subcellularLocation>
        <location evidence="1">Cytoplasm</location>
    </subcellularLocation>
</comment>
<organism evidence="10 11">
    <name type="scientific">Saprolegnia diclina (strain VS20)</name>
    <dbReference type="NCBI Taxonomy" id="1156394"/>
    <lineage>
        <taxon>Eukaryota</taxon>
        <taxon>Sar</taxon>
        <taxon>Stramenopiles</taxon>
        <taxon>Oomycota</taxon>
        <taxon>Saprolegniomycetes</taxon>
        <taxon>Saprolegniales</taxon>
        <taxon>Saprolegniaceae</taxon>
        <taxon>Saprolegnia</taxon>
    </lineage>
</organism>
<dbReference type="InterPro" id="IPR008238">
    <property type="entry name" value="Chorismate_mutase_AroQ_euk"/>
</dbReference>
<dbReference type="NCBIfam" id="TIGR01802">
    <property type="entry name" value="CM_pl-yst"/>
    <property type="match status" value="1"/>
</dbReference>
<feature type="domain" description="ACT" evidence="9">
    <location>
        <begin position="480"/>
        <end position="555"/>
    </location>
</feature>
<dbReference type="InterPro" id="IPR036263">
    <property type="entry name" value="Chorismate_II_sf"/>
</dbReference>
<dbReference type="InterPro" id="IPR002701">
    <property type="entry name" value="CM_II_prokaryot"/>
</dbReference>
<dbReference type="GO" id="GO:0046417">
    <property type="term" value="P:chorismate metabolic process"/>
    <property type="evidence" value="ECO:0007669"/>
    <property type="project" value="InterPro"/>
</dbReference>
<evidence type="ECO:0000313" key="10">
    <source>
        <dbReference type="EMBL" id="EQC35878.1"/>
    </source>
</evidence>
<keyword evidence="6" id="KW-0057">Aromatic amino acid biosynthesis</keyword>
<evidence type="ECO:0000256" key="4">
    <source>
        <dbReference type="ARBA" id="ARBA00022490"/>
    </source>
</evidence>
<feature type="domain" description="Prephenate dehydratase" evidence="8">
    <location>
        <begin position="285"/>
        <end position="468"/>
    </location>
</feature>
<evidence type="ECO:0000256" key="2">
    <source>
        <dbReference type="ARBA" id="ARBA00004817"/>
    </source>
</evidence>
<gene>
    <name evidence="10" type="ORF">SDRG_06628</name>
</gene>
<dbReference type="GeneID" id="19947355"/>
<proteinExistence type="predicted"/>
<evidence type="ECO:0000256" key="5">
    <source>
        <dbReference type="ARBA" id="ARBA00022605"/>
    </source>
</evidence>
<dbReference type="PROSITE" id="PS51671">
    <property type="entry name" value="ACT"/>
    <property type="match status" value="1"/>
</dbReference>
<evidence type="ECO:0000256" key="3">
    <source>
        <dbReference type="ARBA" id="ARBA00012404"/>
    </source>
</evidence>
<dbReference type="AlphaFoldDB" id="T0RTN4"/>
<dbReference type="InterPro" id="IPR045865">
    <property type="entry name" value="ACT-like_dom_sf"/>
</dbReference>
<evidence type="ECO:0000259" key="8">
    <source>
        <dbReference type="PROSITE" id="PS51171"/>
    </source>
</evidence>
<dbReference type="InterPro" id="IPR001086">
    <property type="entry name" value="Preph_deHydtase"/>
</dbReference>
<dbReference type="UniPathway" id="UPA00120">
    <property type="reaction ID" value="UER00203"/>
</dbReference>
<dbReference type="GO" id="GO:0005737">
    <property type="term" value="C:cytoplasm"/>
    <property type="evidence" value="ECO:0007669"/>
    <property type="project" value="UniProtKB-SubCell"/>
</dbReference>
<dbReference type="VEuPathDB" id="FungiDB:SDRG_06628"/>
<evidence type="ECO:0000256" key="6">
    <source>
        <dbReference type="ARBA" id="ARBA00023141"/>
    </source>
</evidence>
<evidence type="ECO:0000256" key="7">
    <source>
        <dbReference type="ARBA" id="ARBA00023235"/>
    </source>
</evidence>
<dbReference type="PANTHER" id="PTHR21145:SF12">
    <property type="entry name" value="CHORISMATE MUTASE"/>
    <property type="match status" value="1"/>
</dbReference>
<dbReference type="Gene3D" id="3.40.190.10">
    <property type="entry name" value="Periplasmic binding protein-like II"/>
    <property type="match status" value="2"/>
</dbReference>
<dbReference type="eggNOG" id="KOG0795">
    <property type="taxonomic scope" value="Eukaryota"/>
</dbReference>